<evidence type="ECO:0000313" key="2">
    <source>
        <dbReference type="EMBL" id="MEV0366677.1"/>
    </source>
</evidence>
<feature type="domain" description="NADPH-dependent FMN reductase-like" evidence="1">
    <location>
        <begin position="10"/>
        <end position="97"/>
    </location>
</feature>
<evidence type="ECO:0000259" key="1">
    <source>
        <dbReference type="Pfam" id="PF03358"/>
    </source>
</evidence>
<protein>
    <submittedName>
        <fullName evidence="2">NAD(P)H-dependent oxidoreductase</fullName>
        <ecNumber evidence="2">1.-.-.-</ecNumber>
    </submittedName>
</protein>
<organism evidence="2 3">
    <name type="scientific">Nocardia fusca</name>
    <dbReference type="NCBI Taxonomy" id="941183"/>
    <lineage>
        <taxon>Bacteria</taxon>
        <taxon>Bacillati</taxon>
        <taxon>Actinomycetota</taxon>
        <taxon>Actinomycetes</taxon>
        <taxon>Mycobacteriales</taxon>
        <taxon>Nocardiaceae</taxon>
        <taxon>Nocardia</taxon>
    </lineage>
</organism>
<dbReference type="SUPFAM" id="SSF52218">
    <property type="entry name" value="Flavoproteins"/>
    <property type="match status" value="1"/>
</dbReference>
<dbReference type="EMBL" id="JBFAIH010000021">
    <property type="protein sequence ID" value="MEV0366677.1"/>
    <property type="molecule type" value="Genomic_DNA"/>
</dbReference>
<sequence length="99" mass="10389">MADSTTGTLRTAVIIGSTRDGRFGPVAADWIAGHIAQRGDVTAGLIDLAETPLPTVFPAFGQAPSDKVMAQLGAVSPRPAQADAFVIVTPEYNHSFPRR</sequence>
<evidence type="ECO:0000313" key="3">
    <source>
        <dbReference type="Proteomes" id="UP001551658"/>
    </source>
</evidence>
<dbReference type="RefSeq" id="WP_357985056.1">
    <property type="nucleotide sequence ID" value="NZ_JBFAIH010000021.1"/>
</dbReference>
<dbReference type="EC" id="1.-.-.-" evidence="2"/>
<dbReference type="Gene3D" id="3.40.50.360">
    <property type="match status" value="1"/>
</dbReference>
<name>A0ABV3FG86_9NOCA</name>
<dbReference type="InterPro" id="IPR029039">
    <property type="entry name" value="Flavoprotein-like_sf"/>
</dbReference>
<reference evidence="2 3" key="1">
    <citation type="submission" date="2024-06" db="EMBL/GenBank/DDBJ databases">
        <title>The Natural Products Discovery Center: Release of the First 8490 Sequenced Strains for Exploring Actinobacteria Biosynthetic Diversity.</title>
        <authorList>
            <person name="Kalkreuter E."/>
            <person name="Kautsar S.A."/>
            <person name="Yang D."/>
            <person name="Bader C.D."/>
            <person name="Teijaro C.N."/>
            <person name="Fluegel L."/>
            <person name="Davis C.M."/>
            <person name="Simpson J.R."/>
            <person name="Lauterbach L."/>
            <person name="Steele A.D."/>
            <person name="Gui C."/>
            <person name="Meng S."/>
            <person name="Li G."/>
            <person name="Viehrig K."/>
            <person name="Ye F."/>
            <person name="Su P."/>
            <person name="Kiefer A.F."/>
            <person name="Nichols A."/>
            <person name="Cepeda A.J."/>
            <person name="Yan W."/>
            <person name="Fan B."/>
            <person name="Jiang Y."/>
            <person name="Adhikari A."/>
            <person name="Zheng C.-J."/>
            <person name="Schuster L."/>
            <person name="Cowan T.M."/>
            <person name="Smanski M.J."/>
            <person name="Chevrette M.G."/>
            <person name="De Carvalho L.P.S."/>
            <person name="Shen B."/>
        </authorList>
    </citation>
    <scope>NUCLEOTIDE SEQUENCE [LARGE SCALE GENOMIC DNA]</scope>
    <source>
        <strain evidence="2 3">NPDC050671</strain>
    </source>
</reference>
<dbReference type="Pfam" id="PF03358">
    <property type="entry name" value="FMN_red"/>
    <property type="match status" value="1"/>
</dbReference>
<gene>
    <name evidence="2" type="ORF">AB0H72_28680</name>
</gene>
<keyword evidence="2" id="KW-0560">Oxidoreductase</keyword>
<accession>A0ABV3FG86</accession>
<comment type="caution">
    <text evidence="2">The sequence shown here is derived from an EMBL/GenBank/DDBJ whole genome shotgun (WGS) entry which is preliminary data.</text>
</comment>
<proteinExistence type="predicted"/>
<dbReference type="Proteomes" id="UP001551658">
    <property type="component" value="Unassembled WGS sequence"/>
</dbReference>
<dbReference type="InterPro" id="IPR005025">
    <property type="entry name" value="FMN_Rdtase-like_dom"/>
</dbReference>
<keyword evidence="3" id="KW-1185">Reference proteome</keyword>
<dbReference type="GO" id="GO:0016491">
    <property type="term" value="F:oxidoreductase activity"/>
    <property type="evidence" value="ECO:0007669"/>
    <property type="project" value="UniProtKB-KW"/>
</dbReference>